<reference evidence="2 3" key="1">
    <citation type="submission" date="2020-03" db="EMBL/GenBank/DDBJ databases">
        <authorList>
            <person name="Zhu W."/>
        </authorList>
    </citation>
    <scope>NUCLEOTIDE SEQUENCE [LARGE SCALE GENOMIC DNA]</scope>
    <source>
        <strain evidence="2 3">323-1</strain>
    </source>
</reference>
<organism evidence="2 3">
    <name type="scientific">Acinetobacter shaoyimingii</name>
    <dbReference type="NCBI Taxonomy" id="2715164"/>
    <lineage>
        <taxon>Bacteria</taxon>
        <taxon>Pseudomonadati</taxon>
        <taxon>Pseudomonadota</taxon>
        <taxon>Gammaproteobacteria</taxon>
        <taxon>Moraxellales</taxon>
        <taxon>Moraxellaceae</taxon>
        <taxon>Acinetobacter</taxon>
    </lineage>
</organism>
<dbReference type="Proteomes" id="UP000502297">
    <property type="component" value="Chromosome"/>
</dbReference>
<proteinExistence type="predicted"/>
<name>A0A6G8RRW2_9GAMM</name>
<evidence type="ECO:0000313" key="2">
    <source>
        <dbReference type="EMBL" id="QIO04709.1"/>
    </source>
</evidence>
<dbReference type="EMBL" id="CP049801">
    <property type="protein sequence ID" value="QIO04709.1"/>
    <property type="molecule type" value="Genomic_DNA"/>
</dbReference>
<dbReference type="SMART" id="SM00953">
    <property type="entry name" value="RES"/>
    <property type="match status" value="1"/>
</dbReference>
<keyword evidence="3" id="KW-1185">Reference proteome</keyword>
<dbReference type="AlphaFoldDB" id="A0A6G8RRW2"/>
<protein>
    <submittedName>
        <fullName evidence="2">RES family NAD+ phosphorylase</fullName>
    </submittedName>
</protein>
<feature type="domain" description="RES" evidence="1">
    <location>
        <begin position="179"/>
        <end position="333"/>
    </location>
</feature>
<dbReference type="RefSeq" id="WP_166221506.1">
    <property type="nucleotide sequence ID" value="NZ_CP049801.1"/>
</dbReference>
<dbReference type="Pfam" id="PF08808">
    <property type="entry name" value="RES"/>
    <property type="match status" value="1"/>
</dbReference>
<sequence>MSNSQCCVECFHDDTIKKIITGYQYIGRCHYCNANRVATIKLEALIAELSSTLEGLSDMLDEDDDGEMFIDILDNDFRVFAKETNISRIKSDLLSDFRELFEKKYKSVNTSEMHEQWIEFKNEILHKNRFFPQTPIYQQAFLRNGELYTTFQQLIEQLNLPLHPLEEFYRGRISSTVLPHSQMGKPPSPSLATLGRANPYGISYLYLAQTESICIKEIRPNNGDTISIAKFCVNKALNVIDLRTPRENISFLSLSSTDYTDILKLVSLLETFANELALPVLPNNSQKEYIPTQFITEFFKTHGNKDGIIFNSSYGEGFNIVLFDDAHCYCDTSTPVSFIKIRDISFQHEPN</sequence>
<accession>A0A6G8RRW2</accession>
<gene>
    <name evidence="2" type="ORF">G8E00_01415</name>
</gene>
<dbReference type="InterPro" id="IPR014914">
    <property type="entry name" value="RES_dom"/>
</dbReference>
<dbReference type="KEGG" id="asha:G8E00_01415"/>
<evidence type="ECO:0000313" key="3">
    <source>
        <dbReference type="Proteomes" id="UP000502297"/>
    </source>
</evidence>
<evidence type="ECO:0000259" key="1">
    <source>
        <dbReference type="SMART" id="SM00953"/>
    </source>
</evidence>